<proteinExistence type="predicted"/>
<sequence length="126" mass="13969">MHSMRDSDSYAEPDCEAGIYTWCLEDDILYGDTALAALFGLDPAATLRGLSVTDYIARVHPDDQGKVAQLIREAVEDGRPYRAKYRVVNASGLIRPVMAFGRCFRDRTGIPVHYAGIVHSLDHLLS</sequence>
<evidence type="ECO:0000256" key="3">
    <source>
        <dbReference type="ARBA" id="ARBA00022553"/>
    </source>
</evidence>
<dbReference type="NCBIfam" id="TIGR00229">
    <property type="entry name" value="sensory_box"/>
    <property type="match status" value="1"/>
</dbReference>
<dbReference type="SUPFAM" id="SSF55785">
    <property type="entry name" value="PYP-like sensor domain (PAS domain)"/>
    <property type="match status" value="1"/>
</dbReference>
<keyword evidence="5" id="KW-0418">Kinase</keyword>
<dbReference type="InterPro" id="IPR000014">
    <property type="entry name" value="PAS"/>
</dbReference>
<feature type="domain" description="PAS" evidence="6">
    <location>
        <begin position="28"/>
        <end position="78"/>
    </location>
</feature>
<gene>
    <name evidence="7" type="ORF">FHP24_08245</name>
</gene>
<evidence type="ECO:0000259" key="6">
    <source>
        <dbReference type="PROSITE" id="PS50112"/>
    </source>
</evidence>
<keyword evidence="3" id="KW-0597">Phosphoprotein</keyword>
<dbReference type="PANTHER" id="PTHR43304">
    <property type="entry name" value="PHYTOCHROME-LIKE PROTEIN CPH1"/>
    <property type="match status" value="1"/>
</dbReference>
<dbReference type="EMBL" id="VDMN01000001">
    <property type="protein sequence ID" value="TNM66184.1"/>
    <property type="molecule type" value="Genomic_DNA"/>
</dbReference>
<reference evidence="7 8" key="1">
    <citation type="submission" date="2019-06" db="EMBL/GenBank/DDBJ databases">
        <title>The draft genome of Rhizobium smilacinae PTYR-5.</title>
        <authorList>
            <person name="Liu L."/>
            <person name="Li L."/>
            <person name="Zhang X."/>
        </authorList>
    </citation>
    <scope>NUCLEOTIDE SEQUENCE [LARGE SCALE GENOMIC DNA]</scope>
    <source>
        <strain evidence="7 8">PTYR-5</strain>
    </source>
</reference>
<dbReference type="PROSITE" id="PS50112">
    <property type="entry name" value="PAS"/>
    <property type="match status" value="1"/>
</dbReference>
<accession>A0A5C4XU71</accession>
<evidence type="ECO:0000256" key="5">
    <source>
        <dbReference type="ARBA" id="ARBA00022777"/>
    </source>
</evidence>
<dbReference type="Gene3D" id="3.30.450.20">
    <property type="entry name" value="PAS domain"/>
    <property type="match status" value="1"/>
</dbReference>
<dbReference type="PANTHER" id="PTHR43304:SF1">
    <property type="entry name" value="PAC DOMAIN-CONTAINING PROTEIN"/>
    <property type="match status" value="1"/>
</dbReference>
<dbReference type="OrthoDB" id="7905807at2"/>
<evidence type="ECO:0000313" key="8">
    <source>
        <dbReference type="Proteomes" id="UP000311605"/>
    </source>
</evidence>
<evidence type="ECO:0000256" key="4">
    <source>
        <dbReference type="ARBA" id="ARBA00022679"/>
    </source>
</evidence>
<protein>
    <recommendedName>
        <fullName evidence="2">histidine kinase</fullName>
        <ecNumber evidence="2">2.7.13.3</ecNumber>
    </recommendedName>
</protein>
<comment type="caution">
    <text evidence="7">The sequence shown here is derived from an EMBL/GenBank/DDBJ whole genome shotgun (WGS) entry which is preliminary data.</text>
</comment>
<dbReference type="InterPro" id="IPR052162">
    <property type="entry name" value="Sensor_kinase/Photoreceptor"/>
</dbReference>
<dbReference type="Proteomes" id="UP000311605">
    <property type="component" value="Unassembled WGS sequence"/>
</dbReference>
<evidence type="ECO:0000256" key="2">
    <source>
        <dbReference type="ARBA" id="ARBA00012438"/>
    </source>
</evidence>
<organism evidence="7 8">
    <name type="scientific">Aliirhizobium smilacinae</name>
    <dbReference type="NCBI Taxonomy" id="1395944"/>
    <lineage>
        <taxon>Bacteria</taxon>
        <taxon>Pseudomonadati</taxon>
        <taxon>Pseudomonadota</taxon>
        <taxon>Alphaproteobacteria</taxon>
        <taxon>Hyphomicrobiales</taxon>
        <taxon>Rhizobiaceae</taxon>
        <taxon>Aliirhizobium</taxon>
    </lineage>
</organism>
<name>A0A5C4XU71_9HYPH</name>
<evidence type="ECO:0000313" key="7">
    <source>
        <dbReference type="EMBL" id="TNM66184.1"/>
    </source>
</evidence>
<dbReference type="EC" id="2.7.13.3" evidence="2"/>
<comment type="catalytic activity">
    <reaction evidence="1">
        <text>ATP + protein L-histidine = ADP + protein N-phospho-L-histidine.</text>
        <dbReference type="EC" id="2.7.13.3"/>
    </reaction>
</comment>
<keyword evidence="8" id="KW-1185">Reference proteome</keyword>
<dbReference type="CDD" id="cd00130">
    <property type="entry name" value="PAS"/>
    <property type="match status" value="1"/>
</dbReference>
<dbReference type="AlphaFoldDB" id="A0A5C4XU71"/>
<dbReference type="InterPro" id="IPR035965">
    <property type="entry name" value="PAS-like_dom_sf"/>
</dbReference>
<dbReference type="InterPro" id="IPR013655">
    <property type="entry name" value="PAS_fold_3"/>
</dbReference>
<dbReference type="GO" id="GO:0004673">
    <property type="term" value="F:protein histidine kinase activity"/>
    <property type="evidence" value="ECO:0007669"/>
    <property type="project" value="UniProtKB-EC"/>
</dbReference>
<evidence type="ECO:0000256" key="1">
    <source>
        <dbReference type="ARBA" id="ARBA00000085"/>
    </source>
</evidence>
<keyword evidence="4" id="KW-0808">Transferase</keyword>
<dbReference type="Pfam" id="PF08447">
    <property type="entry name" value="PAS_3"/>
    <property type="match status" value="1"/>
</dbReference>